<gene>
    <name evidence="1" type="ORF">DT99_004905</name>
</gene>
<protein>
    <recommendedName>
        <fullName evidence="3">DNA-binding protein</fullName>
    </recommendedName>
</protein>
<reference evidence="1" key="2">
    <citation type="submission" date="2021-03" db="EMBL/GenBank/DDBJ databases">
        <title>Complete genome sequence of Burkholderia seminalis 869T2.</title>
        <authorList>
            <person name="Hung S.-H."/>
            <person name="Huang C.-T."/>
            <person name="Huang C.-C."/>
            <person name="Kuo C.-H."/>
        </authorList>
    </citation>
    <scope>NUCLEOTIDE SEQUENCE</scope>
    <source>
        <strain evidence="1">869T2</strain>
    </source>
</reference>
<dbReference type="Proteomes" id="UP000027834">
    <property type="component" value="Chromosome 1"/>
</dbReference>
<dbReference type="AlphaFoldDB" id="A0A8A8D4D5"/>
<reference evidence="1" key="1">
    <citation type="submission" date="2014-04" db="EMBL/GenBank/DDBJ databases">
        <authorList>
            <person name="Ho Y.-N."/>
            <person name="Huang C.-C."/>
        </authorList>
    </citation>
    <scope>NUCLEOTIDE SEQUENCE</scope>
    <source>
        <strain evidence="1">869T2</strain>
    </source>
</reference>
<accession>A0A8A8D4D5</accession>
<evidence type="ECO:0008006" key="3">
    <source>
        <dbReference type="Google" id="ProtNLM"/>
    </source>
</evidence>
<dbReference type="Gene3D" id="1.10.10.10">
    <property type="entry name" value="Winged helix-like DNA-binding domain superfamily/Winged helix DNA-binding domain"/>
    <property type="match status" value="1"/>
</dbReference>
<name>A0A8A8D4D5_9BURK</name>
<dbReference type="RefSeq" id="WP_154233730.1">
    <property type="nucleotide sequence ID" value="NZ_CP072520.1"/>
</dbReference>
<sequence>MDAVTSTDRVTPDLTSRPENRREIVGKKALCARLGWSRPALDRRLQRDASFPVLHCGKQGEPWRFDLPAVIAHLEAASSTPRPSKSVRTRALSMSSEAGSDLCRDLAHARALYRVIADLVAELGVTLGRIGSAIDSDAASLRSGAPVTNVENEHDD</sequence>
<organism evidence="1 2">
    <name type="scientific">Burkholderia seminalis</name>
    <dbReference type="NCBI Taxonomy" id="488731"/>
    <lineage>
        <taxon>Bacteria</taxon>
        <taxon>Pseudomonadati</taxon>
        <taxon>Pseudomonadota</taxon>
        <taxon>Betaproteobacteria</taxon>
        <taxon>Burkholderiales</taxon>
        <taxon>Burkholderiaceae</taxon>
        <taxon>Burkholderia</taxon>
        <taxon>Burkholderia cepacia complex</taxon>
    </lineage>
</organism>
<evidence type="ECO:0000313" key="1">
    <source>
        <dbReference type="EMBL" id="QTO19586.1"/>
    </source>
</evidence>
<keyword evidence="2" id="KW-1185">Reference proteome</keyword>
<dbReference type="InterPro" id="IPR036388">
    <property type="entry name" value="WH-like_DNA-bd_sf"/>
</dbReference>
<proteinExistence type="predicted"/>
<evidence type="ECO:0000313" key="2">
    <source>
        <dbReference type="Proteomes" id="UP000027834"/>
    </source>
</evidence>
<dbReference type="EMBL" id="CP072520">
    <property type="protein sequence ID" value="QTO19586.1"/>
    <property type="molecule type" value="Genomic_DNA"/>
</dbReference>